<reference evidence="2" key="1">
    <citation type="submission" date="2018-02" db="EMBL/GenBank/DDBJ databases">
        <authorList>
            <person name="Hausmann B."/>
        </authorList>
    </citation>
    <scope>NUCLEOTIDE SEQUENCE [LARGE SCALE GENOMIC DNA]</scope>
    <source>
        <strain evidence="2">Peat soil MAG SbA1</strain>
    </source>
</reference>
<gene>
    <name evidence="1" type="ORF">SBA1_280036</name>
</gene>
<name>A0A2U3KIX8_9BACT</name>
<dbReference type="Proteomes" id="UP000238701">
    <property type="component" value="Unassembled WGS sequence"/>
</dbReference>
<evidence type="ECO:0000313" key="2">
    <source>
        <dbReference type="Proteomes" id="UP000238701"/>
    </source>
</evidence>
<organism evidence="1 2">
    <name type="scientific">Candidatus Sulfotelmatobacter kueseliae</name>
    <dbReference type="NCBI Taxonomy" id="2042962"/>
    <lineage>
        <taxon>Bacteria</taxon>
        <taxon>Pseudomonadati</taxon>
        <taxon>Acidobacteriota</taxon>
        <taxon>Terriglobia</taxon>
        <taxon>Terriglobales</taxon>
        <taxon>Candidatus Korobacteraceae</taxon>
        <taxon>Candidatus Sulfotelmatobacter</taxon>
    </lineage>
</organism>
<sequence>MGGGGLGGALRGSGWCSFCSRLASSVHSPQLTYFCKTLQIHTSTETILAYHDGQLVLRRGLAVNHR</sequence>
<proteinExistence type="predicted"/>
<accession>A0A2U3KIX8</accession>
<dbReference type="EMBL" id="OMOD01000120">
    <property type="protein sequence ID" value="SPF39497.1"/>
    <property type="molecule type" value="Genomic_DNA"/>
</dbReference>
<protein>
    <submittedName>
        <fullName evidence="1">Uncharacterized protein</fullName>
    </submittedName>
</protein>
<evidence type="ECO:0000313" key="1">
    <source>
        <dbReference type="EMBL" id="SPF39497.1"/>
    </source>
</evidence>
<dbReference type="AlphaFoldDB" id="A0A2U3KIX8"/>